<evidence type="ECO:0000259" key="10">
    <source>
        <dbReference type="Pfam" id="PF08389"/>
    </source>
</evidence>
<dbReference type="InterPro" id="IPR045546">
    <property type="entry name" value="Exportin-T_C"/>
</dbReference>
<comment type="function">
    <text evidence="9">tRNA nucleus export receptor which facilitates tRNA translocation across the nuclear pore complex.</text>
</comment>
<dbReference type="RefSeq" id="XP_056083270.1">
    <property type="nucleotide sequence ID" value="XM_056229231.1"/>
</dbReference>
<evidence type="ECO:0000256" key="8">
    <source>
        <dbReference type="ARBA" id="ARBA00023242"/>
    </source>
</evidence>
<name>A0AA35NIR8_SACK1</name>
<evidence type="ECO:0000256" key="9">
    <source>
        <dbReference type="RuleBase" id="RU366037"/>
    </source>
</evidence>
<keyword evidence="4 9" id="KW-0813">Transport</keyword>
<dbReference type="Pfam" id="PF08389">
    <property type="entry name" value="Xpo1"/>
    <property type="match status" value="1"/>
</dbReference>
<dbReference type="InterPro" id="IPR016024">
    <property type="entry name" value="ARM-type_fold"/>
</dbReference>
<dbReference type="PANTHER" id="PTHR15952">
    <property type="entry name" value="EXPORTIN-T/LOS1"/>
    <property type="match status" value="1"/>
</dbReference>
<dbReference type="Pfam" id="PF19282">
    <property type="entry name" value="Exportin-T"/>
    <property type="match status" value="2"/>
</dbReference>
<evidence type="ECO:0000256" key="7">
    <source>
        <dbReference type="ARBA" id="ARBA00022884"/>
    </source>
</evidence>
<dbReference type="GeneID" id="80925219"/>
<dbReference type="GO" id="GO:0005643">
    <property type="term" value="C:nuclear pore"/>
    <property type="evidence" value="ECO:0007669"/>
    <property type="project" value="TreeGrafter"/>
</dbReference>
<evidence type="ECO:0000256" key="3">
    <source>
        <dbReference type="ARBA" id="ARBA00018928"/>
    </source>
</evidence>
<evidence type="ECO:0000313" key="13">
    <source>
        <dbReference type="Proteomes" id="UP001162087"/>
    </source>
</evidence>
<dbReference type="Proteomes" id="UP001162087">
    <property type="component" value="Chromosome 11"/>
</dbReference>
<dbReference type="GO" id="GO:0000049">
    <property type="term" value="F:tRNA binding"/>
    <property type="evidence" value="ECO:0007669"/>
    <property type="project" value="UniProtKB-UniRule"/>
</dbReference>
<sequence>MLERIQQLVNAVNDPRSDVATKRQAIELLNEIKSSDNAMEIFISLVINENSNDLLKFYGLSTLIELMREGLNANANGLNLIKFEITKWLKFQVLANKQAKLPDFLMNKISEVLTTLFMLMYSDCNGNQWNSFFDDLMNLFQVDSAISSISPTTDGNSLLGLEFFNKLCLMINSEIADQSFIRSKESQLKNNNIKDWMRDNDIMKLNNVWFQCLKLDEQVVSQCPGLINSTLDCIGSFISWIDINLIIDANNYYLQLIYKFLNHKETKISCHNCILAIISKKMKPMDKLAFLNMINLTNELSYYHQSISMNPQIITFDNLEVWESLVKLITSFGMEFTIIIEQTNDDPKLDTLYKESVISNVDTILLEKIIPILLEFMNNEFDSITGNTFPFWSNYLAFLKKYKSSSQNFLPLHKDFLNNFQQICFKRMKFSDDEITQDDFEEFNEAIRFKLKIFQEIIVVIDPILFANNITQEISTNLMNCKNESWQVFELTIYQIFNLSECIKNNYFGLNKNEIMTSQPSLTLVRFLNELLMMKDFLLTIDNEQIQILFMELIVKNYNFIFSTSANTASATDDDEKYLLILNIFMSPFAMFNKRENVRLRSWYLFTRFLKLTRINLKKILFTNKSLVNEITNKISPLLQIKVTSINAQGTDDNDTIFDNQLYIFEGIGFIVTLNNSSHDPATAADSMDYDILDQILTPLFTQLEGCITQGASPVVILECHHILMAIGTLARGLHIGLVPENQVNNMMVNKKLINDSLIHKFSNIAEVILVTFSFFNKFENIRDASRFTFARLIPILNNKILPFINKLIELILSSTDLKSWEMIDFLGFLSQLIHMFHADLDCYQLFNQLLSPLINKVHSIIKEIDEQHHQQASINKSIDNTLTTTASANKNIVVTDSYRDKVLLKKAYYTFLQSFTNNSVTSILLSDINRSILPITLNDLVTYTPQEIQETSMMKVSLNVLCNFIKCFGSGSCLDNDDINRDPNLKIDGLNEFFIMKCVPMIFEIPFNPIYKFNIKEGNFKTMASDLARLLRELFLVNNNPTTNENECVKYLTQIYLPQIQLPQELSIQLVNMLTTMGQKQFEKWFVDNFISVLKQDQ</sequence>
<protein>
    <recommendedName>
        <fullName evidence="3 9">Exportin-T</fullName>
    </recommendedName>
    <alternativeName>
        <fullName evidence="9">Exportin(tRNA)</fullName>
    </alternativeName>
    <alternativeName>
        <fullName evidence="9">tRNA exportin</fullName>
    </alternativeName>
</protein>
<comment type="subcellular location">
    <subcellularLocation>
        <location evidence="1 9">Cytoplasm</location>
    </subcellularLocation>
    <subcellularLocation>
        <location evidence="9">Nucleus</location>
    </subcellularLocation>
    <text evidence="9">Shuttles between the nucleus and the cytoplasm.</text>
</comment>
<dbReference type="GO" id="GO:0071528">
    <property type="term" value="P:tRNA re-export from nucleus"/>
    <property type="evidence" value="ECO:0007669"/>
    <property type="project" value="UniProtKB-UniRule"/>
</dbReference>
<keyword evidence="8 9" id="KW-0539">Nucleus</keyword>
<dbReference type="Gene3D" id="1.25.10.10">
    <property type="entry name" value="Leucine-rich Repeat Variant"/>
    <property type="match status" value="1"/>
</dbReference>
<gene>
    <name evidence="12" type="primary">SKDI11G0170</name>
    <name evidence="12" type="ORF">SKDI_11G0170</name>
</gene>
<evidence type="ECO:0000313" key="12">
    <source>
        <dbReference type="EMBL" id="CAI4044332.1"/>
    </source>
</evidence>
<comment type="similarity">
    <text evidence="2 9">Belongs to the exportin family.</text>
</comment>
<reference evidence="12" key="1">
    <citation type="submission" date="2022-10" db="EMBL/GenBank/DDBJ databases">
        <authorList>
            <person name="Byrne P K."/>
        </authorList>
    </citation>
    <scope>NUCLEOTIDE SEQUENCE</scope>
    <source>
        <strain evidence="12">IFO1802</strain>
    </source>
</reference>
<evidence type="ECO:0000256" key="1">
    <source>
        <dbReference type="ARBA" id="ARBA00004496"/>
    </source>
</evidence>
<keyword evidence="5 9" id="KW-0963">Cytoplasm</keyword>
<feature type="domain" description="Exportin-T C-terminal" evidence="11">
    <location>
        <begin position="365"/>
        <end position="864"/>
    </location>
</feature>
<dbReference type="InterPro" id="IPR040017">
    <property type="entry name" value="XPOT"/>
</dbReference>
<proteinExistence type="inferred from homology"/>
<dbReference type="FunFam" id="1.25.10.10:FF:000621">
    <property type="entry name" value="Exportin-T"/>
    <property type="match status" value="1"/>
</dbReference>
<evidence type="ECO:0000259" key="11">
    <source>
        <dbReference type="Pfam" id="PF19282"/>
    </source>
</evidence>
<dbReference type="GO" id="GO:0016363">
    <property type="term" value="C:nuclear matrix"/>
    <property type="evidence" value="ECO:0007669"/>
    <property type="project" value="TreeGrafter"/>
</dbReference>
<accession>A0AA35NIR8</accession>
<dbReference type="GO" id="GO:0031267">
    <property type="term" value="F:small GTPase binding"/>
    <property type="evidence" value="ECO:0007669"/>
    <property type="project" value="InterPro"/>
</dbReference>
<evidence type="ECO:0000256" key="6">
    <source>
        <dbReference type="ARBA" id="ARBA00022555"/>
    </source>
</evidence>
<dbReference type="SUPFAM" id="SSF48371">
    <property type="entry name" value="ARM repeat"/>
    <property type="match status" value="1"/>
</dbReference>
<dbReference type="InterPro" id="IPR011989">
    <property type="entry name" value="ARM-like"/>
</dbReference>
<evidence type="ECO:0000256" key="5">
    <source>
        <dbReference type="ARBA" id="ARBA00022490"/>
    </source>
</evidence>
<organism evidence="12 13">
    <name type="scientific">Saccharomyces kudriavzevii (strain ATCC MYA-4449 / AS 2.2408 / CBS 8840 / NBRC 1802 / NCYC 2889)</name>
    <name type="common">Yeast</name>
    <dbReference type="NCBI Taxonomy" id="226230"/>
    <lineage>
        <taxon>Eukaryota</taxon>
        <taxon>Fungi</taxon>
        <taxon>Dikarya</taxon>
        <taxon>Ascomycota</taxon>
        <taxon>Saccharomycotina</taxon>
        <taxon>Saccharomycetes</taxon>
        <taxon>Saccharomycetales</taxon>
        <taxon>Saccharomycetaceae</taxon>
        <taxon>Saccharomyces</taxon>
    </lineage>
</organism>
<dbReference type="InterPro" id="IPR013598">
    <property type="entry name" value="Exportin-1/Importin-b-like"/>
</dbReference>
<evidence type="ECO:0000256" key="4">
    <source>
        <dbReference type="ARBA" id="ARBA00022448"/>
    </source>
</evidence>
<keyword evidence="7 9" id="KW-0694">RNA-binding</keyword>
<keyword evidence="13" id="KW-1185">Reference proteome</keyword>
<feature type="domain" description="Exportin-1/Importin-beta-like" evidence="10">
    <location>
        <begin position="102"/>
        <end position="274"/>
    </location>
</feature>
<dbReference type="PANTHER" id="PTHR15952:SF11">
    <property type="entry name" value="EXPORTIN-T"/>
    <property type="match status" value="1"/>
</dbReference>
<keyword evidence="6 9" id="KW-0820">tRNA-binding</keyword>
<evidence type="ECO:0000256" key="2">
    <source>
        <dbReference type="ARBA" id="ARBA00009466"/>
    </source>
</evidence>
<feature type="domain" description="Exportin-T C-terminal" evidence="11">
    <location>
        <begin position="891"/>
        <end position="1089"/>
    </location>
</feature>
<dbReference type="EMBL" id="OX365906">
    <property type="protein sequence ID" value="CAI4044332.1"/>
    <property type="molecule type" value="Genomic_DNA"/>
</dbReference>
<dbReference type="AlphaFoldDB" id="A0AA35NIR8"/>
<dbReference type="GO" id="GO:0005737">
    <property type="term" value="C:cytoplasm"/>
    <property type="evidence" value="ECO:0007669"/>
    <property type="project" value="UniProtKB-SubCell"/>
</dbReference>